<proteinExistence type="predicted"/>
<organism evidence="2">
    <name type="scientific">freshwater metagenome</name>
    <dbReference type="NCBI Taxonomy" id="449393"/>
    <lineage>
        <taxon>unclassified sequences</taxon>
        <taxon>metagenomes</taxon>
        <taxon>ecological metagenomes</taxon>
    </lineage>
</organism>
<feature type="domain" description="SGNH hydrolase-type esterase" evidence="1">
    <location>
        <begin position="14"/>
        <end position="172"/>
    </location>
</feature>
<reference evidence="2" key="1">
    <citation type="submission" date="2020-05" db="EMBL/GenBank/DDBJ databases">
        <authorList>
            <person name="Chiriac C."/>
            <person name="Salcher M."/>
            <person name="Ghai R."/>
            <person name="Kavagutti S V."/>
        </authorList>
    </citation>
    <scope>NUCLEOTIDE SEQUENCE</scope>
</reference>
<dbReference type="AlphaFoldDB" id="A0A6J6CFM9"/>
<gene>
    <name evidence="2" type="ORF">UFOPK1581_00117</name>
</gene>
<accession>A0A6J6CFM9</accession>
<evidence type="ECO:0000259" key="1">
    <source>
        <dbReference type="Pfam" id="PF13472"/>
    </source>
</evidence>
<protein>
    <submittedName>
        <fullName evidence="2">Unannotated protein</fullName>
    </submittedName>
</protein>
<name>A0A6J6CFM9_9ZZZZ</name>
<dbReference type="SUPFAM" id="SSF52266">
    <property type="entry name" value="SGNH hydrolase"/>
    <property type="match status" value="1"/>
</dbReference>
<dbReference type="InterPro" id="IPR013830">
    <property type="entry name" value="SGNH_hydro"/>
</dbReference>
<dbReference type="Pfam" id="PF13472">
    <property type="entry name" value="Lipase_GDSL_2"/>
    <property type="match status" value="1"/>
</dbReference>
<dbReference type="EMBL" id="CAEZTB010000009">
    <property type="protein sequence ID" value="CAB4550252.1"/>
    <property type="molecule type" value="Genomic_DNA"/>
</dbReference>
<dbReference type="Gene3D" id="3.40.50.1110">
    <property type="entry name" value="SGNH hydrolase"/>
    <property type="match status" value="1"/>
</dbReference>
<evidence type="ECO:0000313" key="2">
    <source>
        <dbReference type="EMBL" id="CAB4550252.1"/>
    </source>
</evidence>
<dbReference type="InterPro" id="IPR036514">
    <property type="entry name" value="SGNH_hydro_sf"/>
</dbReference>
<sequence length="204" mass="22966">MENTERLDTRIVILGDETTTAIGDVKAMGWVGRVIARTPVEDPIIDIYNVPSPGETSASLVERWSQEVQRRFRPETDNRLVIALGNSDASEGISVSRSRLNLATVIDEARRSEISVFVVGPPPSFNKALNYEIEHLATGYEDVCNRRSVPFVDFFHPLVDHEGYNLELEASARNMPGQTGYGLMAWLVLNRGWYQWLGLEEEQD</sequence>